<proteinExistence type="predicted"/>
<feature type="compositionally biased region" description="Polar residues" evidence="1">
    <location>
        <begin position="570"/>
        <end position="585"/>
    </location>
</feature>
<feature type="compositionally biased region" description="Low complexity" evidence="1">
    <location>
        <begin position="16"/>
        <end position="45"/>
    </location>
</feature>
<dbReference type="EMBL" id="JAGRRH010000026">
    <property type="protein sequence ID" value="KAG7341182.1"/>
    <property type="molecule type" value="Genomic_DNA"/>
</dbReference>
<accession>A0A9K3KCV6</accession>
<evidence type="ECO:0000313" key="2">
    <source>
        <dbReference type="EMBL" id="KAG7341182.1"/>
    </source>
</evidence>
<keyword evidence="3" id="KW-1185">Reference proteome</keyword>
<evidence type="ECO:0000256" key="1">
    <source>
        <dbReference type="SAM" id="MobiDB-lite"/>
    </source>
</evidence>
<comment type="caution">
    <text evidence="2">The sequence shown here is derived from an EMBL/GenBank/DDBJ whole genome shotgun (WGS) entry which is preliminary data.</text>
</comment>
<gene>
    <name evidence="2" type="ORF">IV203_023133</name>
</gene>
<feature type="region of interest" description="Disordered" evidence="1">
    <location>
        <begin position="1"/>
        <end position="45"/>
    </location>
</feature>
<organism evidence="2 3">
    <name type="scientific">Nitzschia inconspicua</name>
    <dbReference type="NCBI Taxonomy" id="303405"/>
    <lineage>
        <taxon>Eukaryota</taxon>
        <taxon>Sar</taxon>
        <taxon>Stramenopiles</taxon>
        <taxon>Ochrophyta</taxon>
        <taxon>Bacillariophyta</taxon>
        <taxon>Bacillariophyceae</taxon>
        <taxon>Bacillariophycidae</taxon>
        <taxon>Bacillariales</taxon>
        <taxon>Bacillariaceae</taxon>
        <taxon>Nitzschia</taxon>
    </lineage>
</organism>
<dbReference type="Proteomes" id="UP000693970">
    <property type="component" value="Unassembled WGS sequence"/>
</dbReference>
<sequence>MSDRKPPLPPNSNIRSKGSLSTNSSSGGGKSSRNSSSDSPSQASNNVAGLNIARHKLRSVLSHPLGLPLLFAFHDIETDKMKYLSQTRTQFDQEQIETLDGLFQKAVEGTENKQDENEVKEKPITERLTALIKEQCETLKYGALSEVSIKDNKNQKKGVMDIILTHAKNKDQAFETPPLAVLEFGLNARDWWSKFHQGTLYLDLMKDHALQSLTFDHPILLTIVTVDKNRNNNSNSESNFRMGVFMCVPKGAKDDNGDRYRISLLWHSQTSCLSKASILFGKFLRVTADFASWKDNLQSPTEYEYFSSNCCKVATRDSNGEETAMVLRSYDNRGRKTDRNPEIYLTVSELFGAVEVVFGDTNFGNHNVDEKEPPNQFEELLNQSSQELKEREEFWTRSSQDLLIIAVPYRDGRHYAESPADFLPIIDQLQALHNAGFVHGDIRAYNTVFKDHNEGWLIDFDFGGKSNVQTYPKGYKQSLNDGIRMGEEGETITKHHDWYALGMLMFFIHKIPADALTTVEMFRLKDRWTDLKENDKDIDKLKVFLLQVCVGNTTMELHHPFGAAVKSTKKNSQATENGATGNFQATKKGATGSPLH</sequence>
<dbReference type="AlphaFoldDB" id="A0A9K3KCV6"/>
<reference evidence="2" key="2">
    <citation type="submission" date="2021-04" db="EMBL/GenBank/DDBJ databases">
        <authorList>
            <person name="Podell S."/>
        </authorList>
    </citation>
    <scope>NUCLEOTIDE SEQUENCE</scope>
    <source>
        <strain evidence="2">Hildebrandi</strain>
    </source>
</reference>
<feature type="region of interest" description="Disordered" evidence="1">
    <location>
        <begin position="568"/>
        <end position="596"/>
    </location>
</feature>
<name>A0A9K3KCV6_9STRA</name>
<evidence type="ECO:0008006" key="4">
    <source>
        <dbReference type="Google" id="ProtNLM"/>
    </source>
</evidence>
<protein>
    <recommendedName>
        <fullName evidence="4">Protein kinase domain-containing protein</fullName>
    </recommendedName>
</protein>
<reference evidence="2" key="1">
    <citation type="journal article" date="2021" name="Sci. Rep.">
        <title>Diploid genomic architecture of Nitzschia inconspicua, an elite biomass production diatom.</title>
        <authorList>
            <person name="Oliver A."/>
            <person name="Podell S."/>
            <person name="Pinowska A."/>
            <person name="Traller J.C."/>
            <person name="Smith S.R."/>
            <person name="McClure R."/>
            <person name="Beliaev A."/>
            <person name="Bohutskyi P."/>
            <person name="Hill E.A."/>
            <person name="Rabines A."/>
            <person name="Zheng H."/>
            <person name="Allen L.Z."/>
            <person name="Kuo A."/>
            <person name="Grigoriev I.V."/>
            <person name="Allen A.E."/>
            <person name="Hazlebeck D."/>
            <person name="Allen E.E."/>
        </authorList>
    </citation>
    <scope>NUCLEOTIDE SEQUENCE</scope>
    <source>
        <strain evidence="2">Hildebrandi</strain>
    </source>
</reference>
<evidence type="ECO:0000313" key="3">
    <source>
        <dbReference type="Proteomes" id="UP000693970"/>
    </source>
</evidence>